<dbReference type="RefSeq" id="WP_209811740.1">
    <property type="nucleotide sequence ID" value="NZ_JAGGKT010000013.1"/>
</dbReference>
<keyword evidence="1" id="KW-0175">Coiled coil</keyword>
<dbReference type="EMBL" id="JAGGKT010000013">
    <property type="protein sequence ID" value="MBP1933724.1"/>
    <property type="molecule type" value="Genomic_DNA"/>
</dbReference>
<feature type="coiled-coil region" evidence="1">
    <location>
        <begin position="204"/>
        <end position="231"/>
    </location>
</feature>
<reference evidence="3 4" key="1">
    <citation type="submission" date="2021-03" db="EMBL/GenBank/DDBJ databases">
        <title>Genomic Encyclopedia of Type Strains, Phase IV (KMG-IV): sequencing the most valuable type-strain genomes for metagenomic binning, comparative biology and taxonomic classification.</title>
        <authorList>
            <person name="Goeker M."/>
        </authorList>
    </citation>
    <scope>NUCLEOTIDE SEQUENCE [LARGE SCALE GENOMIC DNA]</scope>
    <source>
        <strain evidence="3 4">DSM 24738</strain>
    </source>
</reference>
<organism evidence="3 4">
    <name type="scientific">Ammoniphilus resinae</name>
    <dbReference type="NCBI Taxonomy" id="861532"/>
    <lineage>
        <taxon>Bacteria</taxon>
        <taxon>Bacillati</taxon>
        <taxon>Bacillota</taxon>
        <taxon>Bacilli</taxon>
        <taxon>Bacillales</taxon>
        <taxon>Paenibacillaceae</taxon>
        <taxon>Aneurinibacillus group</taxon>
        <taxon>Ammoniphilus</taxon>
    </lineage>
</organism>
<evidence type="ECO:0000313" key="3">
    <source>
        <dbReference type="EMBL" id="MBP1933724.1"/>
    </source>
</evidence>
<dbReference type="InterPro" id="IPR010997">
    <property type="entry name" value="HRDC-like_sf"/>
</dbReference>
<gene>
    <name evidence="3" type="ORF">J2Z37_003737</name>
</gene>
<evidence type="ECO:0000259" key="2">
    <source>
        <dbReference type="PROSITE" id="PS50967"/>
    </source>
</evidence>
<dbReference type="SUPFAM" id="SSF47819">
    <property type="entry name" value="HRDC-like"/>
    <property type="match status" value="1"/>
</dbReference>
<name>A0ABS4GTY3_9BACL</name>
<dbReference type="SMART" id="SM00341">
    <property type="entry name" value="HRDC"/>
    <property type="match status" value="1"/>
</dbReference>
<accession>A0ABS4GTY3</accession>
<protein>
    <recommendedName>
        <fullName evidence="2">HRDC domain-containing protein</fullName>
    </recommendedName>
</protein>
<dbReference type="PROSITE" id="PS50967">
    <property type="entry name" value="HRDC"/>
    <property type="match status" value="1"/>
</dbReference>
<sequence>MLNEIQYLISLDRPPFEKGKIIILKRSNGYETHWSYVSGEEESLETLYSGPELERAWLAAEATRQARCRDGFRLQTPHITFYLSAIPKPFLTVRKLECFCSKHHDANLFQELREWRRTASNAAKVPPYFIGTDRLLSIIAALVPQKEEELLQIPGIGQTKLDSYGQEILKITNKYPQIYSFPLDWIQRKVSEEELATWLLEDKIKREERHQVRMKQELEEKRQMLEAIEDQISIGNILDKMSLTMVQFLKRIRELSRDGYDVLPYLQQEVERIKEKDQIVDLVSSLGNERLKPIFEKLYGSMEELPRDEKGEKYNHIRLVCTYLQIQSAA</sequence>
<dbReference type="Gene3D" id="1.10.150.80">
    <property type="entry name" value="HRDC domain"/>
    <property type="match status" value="1"/>
</dbReference>
<evidence type="ECO:0000256" key="1">
    <source>
        <dbReference type="SAM" id="Coils"/>
    </source>
</evidence>
<feature type="domain" description="HRDC" evidence="2">
    <location>
        <begin position="102"/>
        <end position="182"/>
    </location>
</feature>
<evidence type="ECO:0000313" key="4">
    <source>
        <dbReference type="Proteomes" id="UP001519343"/>
    </source>
</evidence>
<dbReference type="Proteomes" id="UP001519343">
    <property type="component" value="Unassembled WGS sequence"/>
</dbReference>
<keyword evidence="4" id="KW-1185">Reference proteome</keyword>
<proteinExistence type="predicted"/>
<dbReference type="Pfam" id="PF00570">
    <property type="entry name" value="HRDC"/>
    <property type="match status" value="1"/>
</dbReference>
<dbReference type="InterPro" id="IPR002121">
    <property type="entry name" value="HRDC_dom"/>
</dbReference>
<dbReference type="InterPro" id="IPR044876">
    <property type="entry name" value="HRDC_dom_sf"/>
</dbReference>
<comment type="caution">
    <text evidence="3">The sequence shown here is derived from an EMBL/GenBank/DDBJ whole genome shotgun (WGS) entry which is preliminary data.</text>
</comment>